<dbReference type="PANTHER" id="PTHR18945">
    <property type="entry name" value="NEUROTRANSMITTER GATED ION CHANNEL"/>
    <property type="match status" value="1"/>
</dbReference>
<feature type="transmembrane region" description="Helical" evidence="2">
    <location>
        <begin position="31"/>
        <end position="54"/>
    </location>
</feature>
<keyword evidence="4" id="KW-1185">Reference proteome</keyword>
<dbReference type="GO" id="GO:0005216">
    <property type="term" value="F:monoatomic ion channel activity"/>
    <property type="evidence" value="ECO:0007669"/>
    <property type="project" value="InterPro"/>
</dbReference>
<dbReference type="GO" id="GO:0016020">
    <property type="term" value="C:membrane"/>
    <property type="evidence" value="ECO:0007669"/>
    <property type="project" value="InterPro"/>
</dbReference>
<accession>A0A1I8F6N9</accession>
<feature type="domain" description="Neurotransmitter-gated ion-channel transmembrane" evidence="3">
    <location>
        <begin position="37"/>
        <end position="83"/>
    </location>
</feature>
<sequence>VAAKPTSRSTSCCPEPYLDLTFSLNIRRKTLFYGVNLICPCLAISFLTILVFYLPASRAKKMSLSINILLSLTVFFLLIFESVHQPRWSCRSYSSTCFHYDPGHSVSHGHGHCAQCALALARHLRDGALGPPGVHAHPAEAAADMKSRRLSDGGGESNLSVPSLRHCDIGITDTEALCAFLADEFDDGEVMRERLRSRRTAMTSSGIINEIELALEGVRNIATHMKKEDERNTIRDDWKYVAVVLDRLFMWLFSCAAIIDSPHWFSAACVSMQTEKRCLLLKSRLGLSGFPGQAFQASLRAASAEFQIRVVRASSVDANWELSSRPEPWRRGPRAAGSGVGKSAKSATASFHAYVAVRYCLTCSEAAEQPSPKWQPLIRYPGKRQECSASSNFDVVFEEAASQSEVFDNCGVKDLIQLALEGPAAGKCRAWPASPEAWFRGRSRTFSTCSGVAGAQGFKVYATYFEIYNEQGLANAGWTRGSQNEFSSRFAQTSFSIMIDTQAPGRAGSGQA</sequence>
<evidence type="ECO:0000259" key="3">
    <source>
        <dbReference type="Pfam" id="PF02932"/>
    </source>
</evidence>
<protein>
    <submittedName>
        <fullName evidence="5">GPS domain-containing protein</fullName>
    </submittedName>
</protein>
<keyword evidence="2" id="KW-0812">Transmembrane</keyword>
<dbReference type="InterPro" id="IPR006201">
    <property type="entry name" value="Neur_channel"/>
</dbReference>
<dbReference type="InterPro" id="IPR006029">
    <property type="entry name" value="Neurotrans-gated_channel_TM"/>
</dbReference>
<feature type="transmembrane region" description="Helical" evidence="2">
    <location>
        <begin position="66"/>
        <end position="84"/>
    </location>
</feature>
<evidence type="ECO:0000256" key="2">
    <source>
        <dbReference type="SAM" id="Phobius"/>
    </source>
</evidence>
<dbReference type="WBParaSite" id="maker-unitig_22602-snap-gene-0.2-mRNA-1">
    <property type="protein sequence ID" value="maker-unitig_22602-snap-gene-0.2-mRNA-1"/>
    <property type="gene ID" value="maker-unitig_22602-snap-gene-0.2"/>
</dbReference>
<evidence type="ECO:0000313" key="4">
    <source>
        <dbReference type="Proteomes" id="UP000095280"/>
    </source>
</evidence>
<dbReference type="Gene3D" id="1.20.58.390">
    <property type="entry name" value="Neurotransmitter-gated ion-channel transmembrane domain"/>
    <property type="match status" value="2"/>
</dbReference>
<dbReference type="GO" id="GO:0004888">
    <property type="term" value="F:transmembrane signaling receptor activity"/>
    <property type="evidence" value="ECO:0007669"/>
    <property type="project" value="InterPro"/>
</dbReference>
<organism evidence="4 5">
    <name type="scientific">Macrostomum lignano</name>
    <dbReference type="NCBI Taxonomy" id="282301"/>
    <lineage>
        <taxon>Eukaryota</taxon>
        <taxon>Metazoa</taxon>
        <taxon>Spiralia</taxon>
        <taxon>Lophotrochozoa</taxon>
        <taxon>Platyhelminthes</taxon>
        <taxon>Rhabditophora</taxon>
        <taxon>Macrostomorpha</taxon>
        <taxon>Macrostomida</taxon>
        <taxon>Macrostomidae</taxon>
        <taxon>Macrostomum</taxon>
    </lineage>
</organism>
<dbReference type="SUPFAM" id="SSF90112">
    <property type="entry name" value="Neurotransmitter-gated ion-channel transmembrane pore"/>
    <property type="match status" value="1"/>
</dbReference>
<name>A0A1I8F6N9_9PLAT</name>
<feature type="domain" description="Neurotransmitter-gated ion-channel transmembrane" evidence="3">
    <location>
        <begin position="203"/>
        <end position="259"/>
    </location>
</feature>
<evidence type="ECO:0000256" key="1">
    <source>
        <dbReference type="SAM" id="MobiDB-lite"/>
    </source>
</evidence>
<dbReference type="AlphaFoldDB" id="A0A1I8F6N9"/>
<dbReference type="InterPro" id="IPR038050">
    <property type="entry name" value="Neuro_actylchol_rec"/>
</dbReference>
<dbReference type="InterPro" id="IPR036719">
    <property type="entry name" value="Neuro-gated_channel_TM_sf"/>
</dbReference>
<dbReference type="Proteomes" id="UP000095280">
    <property type="component" value="Unplaced"/>
</dbReference>
<keyword evidence="2" id="KW-1133">Transmembrane helix</keyword>
<proteinExistence type="predicted"/>
<keyword evidence="2" id="KW-0472">Membrane</keyword>
<reference evidence="5" key="1">
    <citation type="submission" date="2016-11" db="UniProtKB">
        <authorList>
            <consortium name="WormBaseParasite"/>
        </authorList>
    </citation>
    <scope>IDENTIFICATION</scope>
</reference>
<feature type="region of interest" description="Disordered" evidence="1">
    <location>
        <begin position="323"/>
        <end position="342"/>
    </location>
</feature>
<dbReference type="Pfam" id="PF02932">
    <property type="entry name" value="Neur_chan_memb"/>
    <property type="match status" value="2"/>
</dbReference>
<evidence type="ECO:0000313" key="5">
    <source>
        <dbReference type="WBParaSite" id="maker-unitig_22602-snap-gene-0.2-mRNA-1"/>
    </source>
</evidence>